<dbReference type="RefSeq" id="WP_007697464.1">
    <property type="nucleotide sequence ID" value="NZ_AOIQ01000006.1"/>
</dbReference>
<proteinExistence type="predicted"/>
<protein>
    <submittedName>
        <fullName evidence="1">Uncharacterized protein</fullName>
    </submittedName>
</protein>
<dbReference type="AlphaFoldDB" id="M0BRT7"/>
<gene>
    <name evidence="1" type="ORF">C479_02686</name>
</gene>
<comment type="caution">
    <text evidence="1">The sequence shown here is derived from an EMBL/GenBank/DDBJ whole genome shotgun (WGS) entry which is preliminary data.</text>
</comment>
<keyword evidence="2" id="KW-1185">Reference proteome</keyword>
<dbReference type="Proteomes" id="UP000011560">
    <property type="component" value="Unassembled WGS sequence"/>
</dbReference>
<accession>M0BRT7</accession>
<dbReference type="InterPro" id="IPR006311">
    <property type="entry name" value="TAT_signal"/>
</dbReference>
<dbReference type="PROSITE" id="PS51318">
    <property type="entry name" value="TAT"/>
    <property type="match status" value="1"/>
</dbReference>
<evidence type="ECO:0000313" key="2">
    <source>
        <dbReference type="Proteomes" id="UP000011560"/>
    </source>
</evidence>
<dbReference type="EMBL" id="AOIQ01000006">
    <property type="protein sequence ID" value="ELZ13716.1"/>
    <property type="molecule type" value="Genomic_DNA"/>
</dbReference>
<name>M0BRT7_9EURY</name>
<organism evidence="1 2">
    <name type="scientific">Halovivax asiaticus JCM 14624</name>
    <dbReference type="NCBI Taxonomy" id="1227490"/>
    <lineage>
        <taxon>Archaea</taxon>
        <taxon>Methanobacteriati</taxon>
        <taxon>Methanobacteriota</taxon>
        <taxon>Stenosarchaea group</taxon>
        <taxon>Halobacteria</taxon>
        <taxon>Halobacteriales</taxon>
        <taxon>Natrialbaceae</taxon>
        <taxon>Halovivax</taxon>
    </lineage>
</organism>
<evidence type="ECO:0000313" key="1">
    <source>
        <dbReference type="EMBL" id="ELZ13716.1"/>
    </source>
</evidence>
<sequence length="120" mass="12962">MSDDKRREFIKKGIAATATIGALGTAGNVAAASEKTAYVDASSSPDGPYYFELIFDNTGSIDVDTQDGDIVWGDFIRDYSDDNVHYQCLVESGTSLVINYEGDGVTVEEFRTDGEINVTT</sequence>
<reference evidence="1 2" key="1">
    <citation type="journal article" date="2014" name="PLoS Genet.">
        <title>Phylogenetically driven sequencing of extremely halophilic archaea reveals strategies for static and dynamic osmo-response.</title>
        <authorList>
            <person name="Becker E.A."/>
            <person name="Seitzer P.M."/>
            <person name="Tritt A."/>
            <person name="Larsen D."/>
            <person name="Krusor M."/>
            <person name="Yao A.I."/>
            <person name="Wu D."/>
            <person name="Madern D."/>
            <person name="Eisen J.A."/>
            <person name="Darling A.E."/>
            <person name="Facciotti M.T."/>
        </authorList>
    </citation>
    <scope>NUCLEOTIDE SEQUENCE [LARGE SCALE GENOMIC DNA]</scope>
    <source>
        <strain evidence="1 2">JCM 14624</strain>
    </source>
</reference>